<evidence type="ECO:0000256" key="3">
    <source>
        <dbReference type="ARBA" id="ARBA00022842"/>
    </source>
</evidence>
<sequence length="365" mass="41780">MALTQVQQSLFPPQVKAFQQDNSLTIRLPEMFVLFLSGEPTVNPHYESVRKVSEEWLVRECSFNEKAQRRLHKTDFAYFCAIAVPDAEPEELRTVFDWGNWVFPFDDLFDNGCLKDDPHRAEALIDSLKAGMVDQGEYMPVSADHPLVQIHNSVWHRIAKASSVGIRRRFATTMRDYCTGCIAQVRKCSEGKLPSLEEMLSLRRQSAGVSPLFSLVEYAHKLELPDCVFECKSIREIERIGIDLVLIQNDILSYCKEEKEGVRHNMVAICRHNGMPAQMAFNHIGSMLAERYRDWYLALAALPTWGEPVDADVQKYIRGVQNVVRANLHWSFRSGRYFGPANDKVRRTGQVTVRGQSADFKLSFM</sequence>
<keyword evidence="3 4" id="KW-0460">Magnesium</keyword>
<gene>
    <name evidence="5" type="ORF">BO70DRAFT_431105</name>
</gene>
<accession>A0A317VMI5</accession>
<dbReference type="SFLD" id="SFLDG01020">
    <property type="entry name" value="Terpene_Cyclase_Like_2"/>
    <property type="match status" value="1"/>
</dbReference>
<dbReference type="Proteomes" id="UP000247233">
    <property type="component" value="Unassembled WGS sequence"/>
</dbReference>
<proteinExistence type="inferred from homology"/>
<dbReference type="Gene3D" id="1.10.600.10">
    <property type="entry name" value="Farnesyl Diphosphate Synthase"/>
    <property type="match status" value="1"/>
</dbReference>
<comment type="caution">
    <text evidence="5">The sequence shown here is derived from an EMBL/GenBank/DDBJ whole genome shotgun (WGS) entry which is preliminary data.</text>
</comment>
<dbReference type="PANTHER" id="PTHR35201:SF4">
    <property type="entry name" value="BETA-PINACENE SYNTHASE-RELATED"/>
    <property type="match status" value="1"/>
</dbReference>
<evidence type="ECO:0000313" key="6">
    <source>
        <dbReference type="Proteomes" id="UP000247233"/>
    </source>
</evidence>
<comment type="cofactor">
    <cofactor evidence="1 4">
        <name>Mg(2+)</name>
        <dbReference type="ChEBI" id="CHEBI:18420"/>
    </cofactor>
</comment>
<dbReference type="SUPFAM" id="SSF48576">
    <property type="entry name" value="Terpenoid synthases"/>
    <property type="match status" value="1"/>
</dbReference>
<dbReference type="STRING" id="1448321.A0A317VMI5"/>
<organism evidence="5 6">
    <name type="scientific">Aspergillus heteromorphus CBS 117.55</name>
    <dbReference type="NCBI Taxonomy" id="1448321"/>
    <lineage>
        <taxon>Eukaryota</taxon>
        <taxon>Fungi</taxon>
        <taxon>Dikarya</taxon>
        <taxon>Ascomycota</taxon>
        <taxon>Pezizomycotina</taxon>
        <taxon>Eurotiomycetes</taxon>
        <taxon>Eurotiomycetidae</taxon>
        <taxon>Eurotiales</taxon>
        <taxon>Aspergillaceae</taxon>
        <taxon>Aspergillus</taxon>
        <taxon>Aspergillus subgen. Circumdati</taxon>
    </lineage>
</organism>
<evidence type="ECO:0000313" key="5">
    <source>
        <dbReference type="EMBL" id="PWY75125.1"/>
    </source>
</evidence>
<name>A0A317VMI5_9EURO</name>
<dbReference type="EMBL" id="MSFL01000022">
    <property type="protein sequence ID" value="PWY75125.1"/>
    <property type="molecule type" value="Genomic_DNA"/>
</dbReference>
<evidence type="ECO:0000256" key="2">
    <source>
        <dbReference type="ARBA" id="ARBA00006333"/>
    </source>
</evidence>
<dbReference type="AlphaFoldDB" id="A0A317VMI5"/>
<protein>
    <recommendedName>
        <fullName evidence="4">Terpene synthase</fullName>
        <ecNumber evidence="4">4.2.3.-</ecNumber>
    </recommendedName>
</protein>
<keyword evidence="6" id="KW-1185">Reference proteome</keyword>
<dbReference type="GeneID" id="37070451"/>
<reference evidence="5 6" key="1">
    <citation type="submission" date="2016-12" db="EMBL/GenBank/DDBJ databases">
        <title>The genomes of Aspergillus section Nigri reveals drivers in fungal speciation.</title>
        <authorList>
            <consortium name="DOE Joint Genome Institute"/>
            <person name="Vesth T.C."/>
            <person name="Nybo J."/>
            <person name="Theobald S."/>
            <person name="Brandl J."/>
            <person name="Frisvad J.C."/>
            <person name="Nielsen K.F."/>
            <person name="Lyhne E.K."/>
            <person name="Kogle M.E."/>
            <person name="Kuo A."/>
            <person name="Riley R."/>
            <person name="Clum A."/>
            <person name="Nolan M."/>
            <person name="Lipzen A."/>
            <person name="Salamov A."/>
            <person name="Henrissat B."/>
            <person name="Wiebenga A."/>
            <person name="De Vries R.P."/>
            <person name="Grigoriev I.V."/>
            <person name="Mortensen U.H."/>
            <person name="Andersen M.R."/>
            <person name="Baker S.E."/>
        </authorList>
    </citation>
    <scope>NUCLEOTIDE SEQUENCE [LARGE SCALE GENOMIC DNA]</scope>
    <source>
        <strain evidence="5 6">CBS 117.55</strain>
    </source>
</reference>
<dbReference type="Pfam" id="PF19086">
    <property type="entry name" value="Terpene_syn_C_2"/>
    <property type="match status" value="1"/>
</dbReference>
<dbReference type="GO" id="GO:0008299">
    <property type="term" value="P:isoprenoid biosynthetic process"/>
    <property type="evidence" value="ECO:0007669"/>
    <property type="project" value="UniProtKB-ARBA"/>
</dbReference>
<dbReference type="SFLD" id="SFLDS00005">
    <property type="entry name" value="Isoprenoid_Synthase_Type_I"/>
    <property type="match status" value="1"/>
</dbReference>
<dbReference type="RefSeq" id="XP_025397250.1">
    <property type="nucleotide sequence ID" value="XM_025548214.1"/>
</dbReference>
<dbReference type="PANTHER" id="PTHR35201">
    <property type="entry name" value="TERPENE SYNTHASE"/>
    <property type="match status" value="1"/>
</dbReference>
<dbReference type="OrthoDB" id="2861623at2759"/>
<keyword evidence="4" id="KW-0456">Lyase</keyword>
<evidence type="ECO:0000256" key="1">
    <source>
        <dbReference type="ARBA" id="ARBA00001946"/>
    </source>
</evidence>
<comment type="similarity">
    <text evidence="2 4">Belongs to the terpene synthase family.</text>
</comment>
<evidence type="ECO:0000256" key="4">
    <source>
        <dbReference type="RuleBase" id="RU366034"/>
    </source>
</evidence>
<dbReference type="InterPro" id="IPR034686">
    <property type="entry name" value="Terpene_cyclase-like_2"/>
</dbReference>
<dbReference type="InterPro" id="IPR008949">
    <property type="entry name" value="Isoprenoid_synthase_dom_sf"/>
</dbReference>
<dbReference type="GO" id="GO:0046872">
    <property type="term" value="F:metal ion binding"/>
    <property type="evidence" value="ECO:0007669"/>
    <property type="project" value="UniProtKB-KW"/>
</dbReference>
<dbReference type="VEuPathDB" id="FungiDB:BO70DRAFT_431105"/>
<dbReference type="EC" id="4.2.3.-" evidence="4"/>
<keyword evidence="4" id="KW-0479">Metal-binding</keyword>
<dbReference type="GO" id="GO:0010333">
    <property type="term" value="F:terpene synthase activity"/>
    <property type="evidence" value="ECO:0007669"/>
    <property type="project" value="InterPro"/>
</dbReference>